<dbReference type="Proteomes" id="UP001465976">
    <property type="component" value="Unassembled WGS sequence"/>
</dbReference>
<dbReference type="InterPro" id="IPR014718">
    <property type="entry name" value="GH-type_carb-bd"/>
</dbReference>
<comment type="caution">
    <text evidence="4">The sequence shown here is derived from an EMBL/GenBank/DDBJ whole genome shotgun (WGS) entry which is preliminary data.</text>
</comment>
<sequence>MSWKIRFTLVGIWVLNSRAAVFIEDPASLVLSFIGTTNGEHVFPGATLPHGMVKDGMDTDSPGNHAGYDADPQFNVTGFSQLHDDGTGSTTPLSSFKLFTFLNCTSFEKCPTSLNSRKVKCNILSDGTQTSPPQATSPPTSPTVSVSNPPQPTEPLSTDTPPPHPPPSLVWSLTSPTMANKAVGIKSFTSTPR</sequence>
<accession>A0ABR3ETZ4</accession>
<dbReference type="Pfam" id="PF17678">
    <property type="entry name" value="Glyco_hydro_92N"/>
    <property type="match status" value="1"/>
</dbReference>
<feature type="domain" description="Glycosyl hydrolase family 92 N-terminal" evidence="3">
    <location>
        <begin position="30"/>
        <end position="121"/>
    </location>
</feature>
<protein>
    <recommendedName>
        <fullName evidence="3">Glycosyl hydrolase family 92 N-terminal domain-containing protein</fullName>
    </recommendedName>
</protein>
<name>A0ABR3ETZ4_9AGAR</name>
<feature type="chain" id="PRO_5045280441" description="Glycosyl hydrolase family 92 N-terminal domain-containing protein" evidence="2">
    <location>
        <begin position="20"/>
        <end position="193"/>
    </location>
</feature>
<organism evidence="4 5">
    <name type="scientific">Marasmius crinis-equi</name>
    <dbReference type="NCBI Taxonomy" id="585013"/>
    <lineage>
        <taxon>Eukaryota</taxon>
        <taxon>Fungi</taxon>
        <taxon>Dikarya</taxon>
        <taxon>Basidiomycota</taxon>
        <taxon>Agaricomycotina</taxon>
        <taxon>Agaricomycetes</taxon>
        <taxon>Agaricomycetidae</taxon>
        <taxon>Agaricales</taxon>
        <taxon>Marasmiineae</taxon>
        <taxon>Marasmiaceae</taxon>
        <taxon>Marasmius</taxon>
    </lineage>
</organism>
<evidence type="ECO:0000256" key="1">
    <source>
        <dbReference type="SAM" id="MobiDB-lite"/>
    </source>
</evidence>
<evidence type="ECO:0000259" key="3">
    <source>
        <dbReference type="Pfam" id="PF17678"/>
    </source>
</evidence>
<keyword evidence="5" id="KW-1185">Reference proteome</keyword>
<evidence type="ECO:0000256" key="2">
    <source>
        <dbReference type="SAM" id="SignalP"/>
    </source>
</evidence>
<feature type="region of interest" description="Disordered" evidence="1">
    <location>
        <begin position="125"/>
        <end position="176"/>
    </location>
</feature>
<proteinExistence type="predicted"/>
<reference evidence="4 5" key="1">
    <citation type="submission" date="2024-02" db="EMBL/GenBank/DDBJ databases">
        <title>A draft genome for the cacao thread blight pathogen Marasmius crinis-equi.</title>
        <authorList>
            <person name="Cohen S.P."/>
            <person name="Baruah I.K."/>
            <person name="Amoako-Attah I."/>
            <person name="Bukari Y."/>
            <person name="Meinhardt L.W."/>
            <person name="Bailey B.A."/>
        </authorList>
    </citation>
    <scope>NUCLEOTIDE SEQUENCE [LARGE SCALE GENOMIC DNA]</scope>
    <source>
        <strain evidence="4 5">GH-76</strain>
    </source>
</reference>
<evidence type="ECO:0000313" key="4">
    <source>
        <dbReference type="EMBL" id="KAL0566377.1"/>
    </source>
</evidence>
<dbReference type="EMBL" id="JBAHYK010001916">
    <property type="protein sequence ID" value="KAL0566377.1"/>
    <property type="molecule type" value="Genomic_DNA"/>
</dbReference>
<gene>
    <name evidence="4" type="ORF">V5O48_015636</name>
</gene>
<keyword evidence="2" id="KW-0732">Signal</keyword>
<evidence type="ECO:0000313" key="5">
    <source>
        <dbReference type="Proteomes" id="UP001465976"/>
    </source>
</evidence>
<dbReference type="InterPro" id="IPR041371">
    <property type="entry name" value="GH92_N"/>
</dbReference>
<dbReference type="Gene3D" id="2.70.98.10">
    <property type="match status" value="1"/>
</dbReference>
<feature type="signal peptide" evidence="2">
    <location>
        <begin position="1"/>
        <end position="19"/>
    </location>
</feature>